<comment type="similarity">
    <text evidence="2 11">Belongs to the shikimate kinase family.</text>
</comment>
<dbReference type="InterPro" id="IPR023000">
    <property type="entry name" value="Shikimate_kinase_CS"/>
</dbReference>
<dbReference type="PANTHER" id="PTHR21087">
    <property type="entry name" value="SHIKIMATE KINASE"/>
    <property type="match status" value="1"/>
</dbReference>
<comment type="caution">
    <text evidence="12">The sequence shown here is derived from an EMBL/GenBank/DDBJ whole genome shotgun (WGS) entry which is preliminary data.</text>
</comment>
<evidence type="ECO:0000256" key="9">
    <source>
        <dbReference type="ARBA" id="ARBA00023141"/>
    </source>
</evidence>
<evidence type="ECO:0000256" key="5">
    <source>
        <dbReference type="ARBA" id="ARBA00022679"/>
    </source>
</evidence>
<keyword evidence="11" id="KW-0963">Cytoplasm</keyword>
<evidence type="ECO:0000256" key="1">
    <source>
        <dbReference type="ARBA" id="ARBA00004842"/>
    </source>
</evidence>
<comment type="subunit">
    <text evidence="11">Monomer.</text>
</comment>
<keyword evidence="11" id="KW-0479">Metal-binding</keyword>
<sequence>MNIVLIGMPGCGKSTLGSFLSRRLNLRFIDLDEYIENKQEKTIKEIFNNGEEYFRDIETDVVKEVSIFNSTIISTGGGVVKRYENILQLKKNSIIIFINRPIEEILKDIDCESRPLLKKGKEKLYRLYEERLPLYKKYCDVEILNDKHIDLVLGDIIKLLKRKEII</sequence>
<feature type="binding site" evidence="11">
    <location>
        <position position="114"/>
    </location>
    <ligand>
        <name>ATP</name>
        <dbReference type="ChEBI" id="CHEBI:30616"/>
    </ligand>
</feature>
<evidence type="ECO:0000256" key="2">
    <source>
        <dbReference type="ARBA" id="ARBA00006997"/>
    </source>
</evidence>
<dbReference type="InterPro" id="IPR027417">
    <property type="entry name" value="P-loop_NTPase"/>
</dbReference>
<dbReference type="EC" id="2.7.1.71" evidence="3 11"/>
<evidence type="ECO:0000256" key="10">
    <source>
        <dbReference type="ARBA" id="ARBA00048567"/>
    </source>
</evidence>
<organism evidence="12 13">
    <name type="scientific">Hathewaya limosa</name>
    <name type="common">Clostridium limosum</name>
    <dbReference type="NCBI Taxonomy" id="1536"/>
    <lineage>
        <taxon>Bacteria</taxon>
        <taxon>Bacillati</taxon>
        <taxon>Bacillota</taxon>
        <taxon>Clostridia</taxon>
        <taxon>Eubacteriales</taxon>
        <taxon>Clostridiaceae</taxon>
        <taxon>Hathewaya</taxon>
    </lineage>
</organism>
<evidence type="ECO:0000256" key="4">
    <source>
        <dbReference type="ARBA" id="ARBA00022605"/>
    </source>
</evidence>
<evidence type="ECO:0000256" key="7">
    <source>
        <dbReference type="ARBA" id="ARBA00022777"/>
    </source>
</evidence>
<gene>
    <name evidence="11" type="primary">aroK</name>
    <name evidence="12" type="ORF">QOZ93_002211</name>
</gene>
<comment type="caution">
    <text evidence="11">Lacks conserved residue(s) required for the propagation of feature annotation.</text>
</comment>
<keyword evidence="11" id="KW-0460">Magnesium</keyword>
<dbReference type="SUPFAM" id="SSF52540">
    <property type="entry name" value="P-loop containing nucleoside triphosphate hydrolases"/>
    <property type="match status" value="1"/>
</dbReference>
<keyword evidence="5 11" id="KW-0808">Transferase</keyword>
<feature type="binding site" evidence="11">
    <location>
        <position position="32"/>
    </location>
    <ligand>
        <name>substrate</name>
    </ligand>
</feature>
<evidence type="ECO:0000256" key="6">
    <source>
        <dbReference type="ARBA" id="ARBA00022741"/>
    </source>
</evidence>
<evidence type="ECO:0000313" key="12">
    <source>
        <dbReference type="EMBL" id="MDQ0480463.1"/>
    </source>
</evidence>
<feature type="binding site" evidence="11">
    <location>
        <position position="131"/>
    </location>
    <ligand>
        <name>substrate</name>
    </ligand>
</feature>
<feature type="binding site" evidence="11">
    <location>
        <position position="55"/>
    </location>
    <ligand>
        <name>substrate</name>
    </ligand>
</feature>
<dbReference type="InterPro" id="IPR031322">
    <property type="entry name" value="Shikimate/glucono_kinase"/>
</dbReference>
<feature type="binding site" evidence="11">
    <location>
        <position position="77"/>
    </location>
    <ligand>
        <name>substrate</name>
    </ligand>
</feature>
<proteinExistence type="inferred from homology"/>
<evidence type="ECO:0000256" key="11">
    <source>
        <dbReference type="HAMAP-Rule" id="MF_00109"/>
    </source>
</evidence>
<comment type="subcellular location">
    <subcellularLocation>
        <location evidence="11">Cytoplasm</location>
    </subcellularLocation>
</comment>
<keyword evidence="7 11" id="KW-0418">Kinase</keyword>
<dbReference type="Proteomes" id="UP001224418">
    <property type="component" value="Unassembled WGS sequence"/>
</dbReference>
<dbReference type="GO" id="GO:0004765">
    <property type="term" value="F:shikimate kinase activity"/>
    <property type="evidence" value="ECO:0007669"/>
    <property type="project" value="UniProtKB-EC"/>
</dbReference>
<dbReference type="PROSITE" id="PS01128">
    <property type="entry name" value="SHIKIMATE_KINASE"/>
    <property type="match status" value="1"/>
</dbReference>
<keyword evidence="8 11" id="KW-0067">ATP-binding</keyword>
<name>A0ABU0JTN7_HATLI</name>
<dbReference type="PRINTS" id="PR01100">
    <property type="entry name" value="SHIKIMTKNASE"/>
</dbReference>
<accession>A0ABU0JTN7</accession>
<dbReference type="Pfam" id="PF01202">
    <property type="entry name" value="SKI"/>
    <property type="match status" value="1"/>
</dbReference>
<comment type="catalytic activity">
    <reaction evidence="10 11">
        <text>shikimate + ATP = 3-phosphoshikimate + ADP + H(+)</text>
        <dbReference type="Rhea" id="RHEA:13121"/>
        <dbReference type="ChEBI" id="CHEBI:15378"/>
        <dbReference type="ChEBI" id="CHEBI:30616"/>
        <dbReference type="ChEBI" id="CHEBI:36208"/>
        <dbReference type="ChEBI" id="CHEBI:145989"/>
        <dbReference type="ChEBI" id="CHEBI:456216"/>
        <dbReference type="EC" id="2.7.1.71"/>
    </reaction>
</comment>
<keyword evidence="4 11" id="KW-0028">Amino-acid biosynthesis</keyword>
<dbReference type="InterPro" id="IPR000623">
    <property type="entry name" value="Shikimate_kinase/TSH1"/>
</dbReference>
<keyword evidence="13" id="KW-1185">Reference proteome</keyword>
<dbReference type="PANTHER" id="PTHR21087:SF16">
    <property type="entry name" value="SHIKIMATE KINASE 1, CHLOROPLASTIC"/>
    <property type="match status" value="1"/>
</dbReference>
<keyword evidence="9 11" id="KW-0057">Aromatic amino acid biosynthesis</keyword>
<evidence type="ECO:0000313" key="13">
    <source>
        <dbReference type="Proteomes" id="UP001224418"/>
    </source>
</evidence>
<comment type="function">
    <text evidence="11">Catalyzes the specific phosphorylation of the 3-hydroxyl group of shikimic acid using ATP as a cosubstrate.</text>
</comment>
<feature type="binding site" evidence="11">
    <location>
        <begin position="10"/>
        <end position="15"/>
    </location>
    <ligand>
        <name>ATP</name>
        <dbReference type="ChEBI" id="CHEBI:30616"/>
    </ligand>
</feature>
<dbReference type="CDD" id="cd00464">
    <property type="entry name" value="SK"/>
    <property type="match status" value="1"/>
</dbReference>
<dbReference type="EMBL" id="JAUSWN010000020">
    <property type="protein sequence ID" value="MDQ0480463.1"/>
    <property type="molecule type" value="Genomic_DNA"/>
</dbReference>
<keyword evidence="6 11" id="KW-0547">Nucleotide-binding</keyword>
<dbReference type="Gene3D" id="3.40.50.300">
    <property type="entry name" value="P-loop containing nucleotide triphosphate hydrolases"/>
    <property type="match status" value="1"/>
</dbReference>
<dbReference type="HAMAP" id="MF_00109">
    <property type="entry name" value="Shikimate_kinase"/>
    <property type="match status" value="1"/>
</dbReference>
<reference evidence="12 13" key="1">
    <citation type="submission" date="2023-07" db="EMBL/GenBank/DDBJ databases">
        <title>Genomic Encyclopedia of Type Strains, Phase IV (KMG-IV): sequencing the most valuable type-strain genomes for metagenomic binning, comparative biology and taxonomic classification.</title>
        <authorList>
            <person name="Goeker M."/>
        </authorList>
    </citation>
    <scope>NUCLEOTIDE SEQUENCE [LARGE SCALE GENOMIC DNA]</scope>
    <source>
        <strain evidence="12 13">DSM 1400</strain>
    </source>
</reference>
<feature type="binding site" evidence="11">
    <location>
        <position position="14"/>
    </location>
    <ligand>
        <name>Mg(2+)</name>
        <dbReference type="ChEBI" id="CHEBI:18420"/>
    </ligand>
</feature>
<protein>
    <recommendedName>
        <fullName evidence="3 11">Shikimate kinase</fullName>
        <shortName evidence="11">SK</shortName>
        <ecNumber evidence="3 11">2.7.1.71</ecNumber>
    </recommendedName>
</protein>
<dbReference type="RefSeq" id="WP_162630327.1">
    <property type="nucleotide sequence ID" value="NZ_BAAACJ010000035.1"/>
</dbReference>
<evidence type="ECO:0000256" key="8">
    <source>
        <dbReference type="ARBA" id="ARBA00022840"/>
    </source>
</evidence>
<comment type="pathway">
    <text evidence="1 11">Metabolic intermediate biosynthesis; chorismate biosynthesis; chorismate from D-erythrose 4-phosphate and phosphoenolpyruvate: step 5/7.</text>
</comment>
<comment type="cofactor">
    <cofactor evidence="11">
        <name>Mg(2+)</name>
        <dbReference type="ChEBI" id="CHEBI:18420"/>
    </cofactor>
    <text evidence="11">Binds 1 Mg(2+) ion per subunit.</text>
</comment>
<evidence type="ECO:0000256" key="3">
    <source>
        <dbReference type="ARBA" id="ARBA00012154"/>
    </source>
</evidence>